<proteinExistence type="predicted"/>
<evidence type="ECO:0000256" key="1">
    <source>
        <dbReference type="SAM" id="MobiDB-lite"/>
    </source>
</evidence>
<gene>
    <name evidence="2" type="primary">MID1</name>
    <name evidence="2" type="ORF">Q8F55_008908</name>
</gene>
<organism evidence="2 3">
    <name type="scientific">Vanrija albida</name>
    <dbReference type="NCBI Taxonomy" id="181172"/>
    <lineage>
        <taxon>Eukaryota</taxon>
        <taxon>Fungi</taxon>
        <taxon>Dikarya</taxon>
        <taxon>Basidiomycota</taxon>
        <taxon>Agaricomycotina</taxon>
        <taxon>Tremellomycetes</taxon>
        <taxon>Trichosporonales</taxon>
        <taxon>Trichosporonaceae</taxon>
        <taxon>Vanrija</taxon>
    </lineage>
</organism>
<dbReference type="PANTHER" id="PTHR39142:SF1">
    <property type="entry name" value="AEL197CP"/>
    <property type="match status" value="1"/>
</dbReference>
<evidence type="ECO:0000313" key="3">
    <source>
        <dbReference type="Proteomes" id="UP001565368"/>
    </source>
</evidence>
<protein>
    <submittedName>
        <fullName evidence="2">Stretch-activated cation channel mid1</fullName>
    </submittedName>
</protein>
<dbReference type="InterPro" id="IPR024338">
    <property type="entry name" value="MID1/Yam8"/>
</dbReference>
<dbReference type="Pfam" id="PF12929">
    <property type="entry name" value="Mid1"/>
    <property type="match status" value="1"/>
</dbReference>
<dbReference type="PANTHER" id="PTHR39142">
    <property type="entry name" value="MID1P"/>
    <property type="match status" value="1"/>
</dbReference>
<feature type="compositionally biased region" description="Low complexity" evidence="1">
    <location>
        <begin position="12"/>
        <end position="29"/>
    </location>
</feature>
<dbReference type="EMBL" id="JBBXJM010000007">
    <property type="protein sequence ID" value="KAL1405281.1"/>
    <property type="molecule type" value="Genomic_DNA"/>
</dbReference>
<comment type="caution">
    <text evidence="2">The sequence shown here is derived from an EMBL/GenBank/DDBJ whole genome shotgun (WGS) entry which is preliminary data.</text>
</comment>
<name>A0ABR3PS55_9TREE</name>
<accession>A0ABR3PS55</accession>
<feature type="region of interest" description="Disordered" evidence="1">
    <location>
        <begin position="58"/>
        <end position="104"/>
    </location>
</feature>
<keyword evidence="3" id="KW-1185">Reference proteome</keyword>
<evidence type="ECO:0000313" key="2">
    <source>
        <dbReference type="EMBL" id="KAL1405281.1"/>
    </source>
</evidence>
<sequence>MLVNMARSASKQRSLATAASASLRQASSRAPPIASSLLRTVGLVALLLAVFAPEASAQASSSESEAPSSAEPSESGSQSQSASSSHASSSSPAPVPTPTGSASAVAPTLNVTDLHSNFTLPVLNRTHPAVVVQFPQELNGLSVVFNIASLGANKSEIPRVFVSTGTDGGGTGYDYTIGRGKDDPASGGTWLGDWNRRDSDRDAWEISWDQGFGNWTYGLNWRTQKFDPDAPSIRPSILVGRGIQDDIMLDPSAISDGNVEVFVLVSNTYDNSTGIPGMSAETPLLGDTTSSSVLLFSPVLLHESIAEPQYPNYTLPKAEVDLPQWDEADTVTRNTRFVILPTELSPASVGLGNSIAAIDKVVRDRNLTLLNATRSGTQWMNVENFDGFRYWGYFQGLQPETNYTAWLVEDNTFIKSEPSWFATKEATFACPIVLPNAMCPGIGYASPVAELNASGDGLTAIPEPFAQVLEENLQGFEVSLNTMACGRDRYSWSSTCLDCYMAYRDWLCRIVLPQCASNSPPEFMNADPNGPTSPFVVPRTNSSRRNPDPFPAYTTDYNELQPCISTCTAVDRKCPPTLSFDCPHRNFNANESYAFIGKSNAKNDGVGANGWPATDVWGNRWCNA</sequence>
<feature type="region of interest" description="Disordered" evidence="1">
    <location>
        <begin position="1"/>
        <end position="29"/>
    </location>
</feature>
<dbReference type="RefSeq" id="XP_069205225.1">
    <property type="nucleotide sequence ID" value="XM_069357288.1"/>
</dbReference>
<dbReference type="Proteomes" id="UP001565368">
    <property type="component" value="Unassembled WGS sequence"/>
</dbReference>
<dbReference type="GeneID" id="95989951"/>
<reference evidence="2 3" key="1">
    <citation type="submission" date="2023-08" db="EMBL/GenBank/DDBJ databases">
        <title>Annotated Genome Sequence of Vanrija albida AlHP1.</title>
        <authorList>
            <person name="Herzog R."/>
        </authorList>
    </citation>
    <scope>NUCLEOTIDE SEQUENCE [LARGE SCALE GENOMIC DNA]</scope>
    <source>
        <strain evidence="2 3">AlHP1</strain>
    </source>
</reference>